<evidence type="ECO:0000256" key="57">
    <source>
        <dbReference type="ARBA" id="ARBA00049171"/>
    </source>
</evidence>
<dbReference type="SUPFAM" id="SSF47336">
    <property type="entry name" value="ACP-like"/>
    <property type="match status" value="1"/>
</dbReference>
<evidence type="ECO:0000259" key="64">
    <source>
        <dbReference type="PROSITE" id="PS52004"/>
    </source>
</evidence>
<evidence type="ECO:0000256" key="51">
    <source>
        <dbReference type="ARBA" id="ARBA00048650"/>
    </source>
</evidence>
<dbReference type="SMART" id="SM00829">
    <property type="entry name" value="PKS_ER"/>
    <property type="match status" value="1"/>
</dbReference>
<dbReference type="GO" id="GO:0004312">
    <property type="term" value="F:fatty acid synthase activity"/>
    <property type="evidence" value="ECO:0007669"/>
    <property type="project" value="UniProtKB-EC"/>
</dbReference>
<comment type="catalytic activity">
    <reaction evidence="52">
        <text>holo-[ACP] + acetyl-CoA = acetyl-[ACP] + CoA</text>
        <dbReference type="Rhea" id="RHEA:41788"/>
        <dbReference type="Rhea" id="RHEA-COMP:9621"/>
        <dbReference type="Rhea" id="RHEA-COMP:9685"/>
        <dbReference type="ChEBI" id="CHEBI:57287"/>
        <dbReference type="ChEBI" id="CHEBI:57288"/>
        <dbReference type="ChEBI" id="CHEBI:64479"/>
        <dbReference type="ChEBI" id="CHEBI:78446"/>
        <dbReference type="EC" id="2.3.1.38"/>
    </reaction>
    <physiologicalReaction direction="left-to-right" evidence="52">
        <dbReference type="Rhea" id="RHEA:41789"/>
    </physiologicalReaction>
</comment>
<evidence type="ECO:0000256" key="63">
    <source>
        <dbReference type="ARBA" id="ARBA00049533"/>
    </source>
</evidence>
<comment type="catalytic activity">
    <reaction evidence="34">
        <text>3-oxooctadecanoyl-[ACP] + NADPH + H(+) = (3R)-hydroxyoctadecanoyl-[ACP] + NADP(+)</text>
        <dbReference type="Rhea" id="RHEA:41920"/>
        <dbReference type="Rhea" id="RHEA-COMP:9653"/>
        <dbReference type="Rhea" id="RHEA-COMP:9654"/>
        <dbReference type="ChEBI" id="CHEBI:15378"/>
        <dbReference type="ChEBI" id="CHEBI:57783"/>
        <dbReference type="ChEBI" id="CHEBI:58349"/>
        <dbReference type="ChEBI" id="CHEBI:78487"/>
        <dbReference type="ChEBI" id="CHEBI:78488"/>
    </reaction>
    <physiologicalReaction direction="left-to-right" evidence="34">
        <dbReference type="Rhea" id="RHEA:41921"/>
    </physiologicalReaction>
</comment>
<comment type="pathway">
    <text evidence="1">Lipid metabolism.</text>
</comment>
<comment type="catalytic activity">
    <reaction evidence="26">
        <text>(3R)-hydroxydecanoyl-[ACP] = (2E)-decenoyl-[ACP] + H2O</text>
        <dbReference type="Rhea" id="RHEA:41860"/>
        <dbReference type="Rhea" id="RHEA-COMP:9638"/>
        <dbReference type="Rhea" id="RHEA-COMP:9639"/>
        <dbReference type="ChEBI" id="CHEBI:15377"/>
        <dbReference type="ChEBI" id="CHEBI:78466"/>
        <dbReference type="ChEBI" id="CHEBI:78467"/>
    </reaction>
    <physiologicalReaction direction="left-to-right" evidence="26">
        <dbReference type="Rhea" id="RHEA:41861"/>
    </physiologicalReaction>
</comment>
<evidence type="ECO:0000256" key="7">
    <source>
        <dbReference type="ARBA" id="ARBA00018769"/>
    </source>
</evidence>
<evidence type="ECO:0000256" key="35">
    <source>
        <dbReference type="ARBA" id="ARBA00047394"/>
    </source>
</evidence>
<evidence type="ECO:0000256" key="41">
    <source>
        <dbReference type="ARBA" id="ARBA00047810"/>
    </source>
</evidence>
<comment type="catalytic activity">
    <reaction evidence="36">
        <text>a (3R)-hydroxyacyl-[ACP] + NADP(+) = a 3-oxoacyl-[ACP] + NADPH + H(+)</text>
        <dbReference type="Rhea" id="RHEA:17397"/>
        <dbReference type="Rhea" id="RHEA-COMP:9916"/>
        <dbReference type="Rhea" id="RHEA-COMP:9945"/>
        <dbReference type="ChEBI" id="CHEBI:15378"/>
        <dbReference type="ChEBI" id="CHEBI:57783"/>
        <dbReference type="ChEBI" id="CHEBI:58349"/>
        <dbReference type="ChEBI" id="CHEBI:78776"/>
        <dbReference type="ChEBI" id="CHEBI:78827"/>
        <dbReference type="EC" id="1.1.1.100"/>
    </reaction>
    <physiologicalReaction direction="right-to-left" evidence="36">
        <dbReference type="Rhea" id="RHEA:17399"/>
    </physiologicalReaction>
</comment>
<dbReference type="InterPro" id="IPR016035">
    <property type="entry name" value="Acyl_Trfase/lysoPLipase"/>
</dbReference>
<comment type="catalytic activity">
    <reaction evidence="43">
        <text>3-oxobutanoyl-[ACP] + NADPH + H(+) = (3R)-hydroxybutanoyl-[ACP] + NADP(+)</text>
        <dbReference type="Rhea" id="RHEA:41804"/>
        <dbReference type="Rhea" id="RHEA-COMP:9625"/>
        <dbReference type="Rhea" id="RHEA-COMP:9626"/>
        <dbReference type="ChEBI" id="CHEBI:15378"/>
        <dbReference type="ChEBI" id="CHEBI:57783"/>
        <dbReference type="ChEBI" id="CHEBI:58349"/>
        <dbReference type="ChEBI" id="CHEBI:78450"/>
        <dbReference type="ChEBI" id="CHEBI:78451"/>
    </reaction>
    <physiologicalReaction direction="left-to-right" evidence="43">
        <dbReference type="Rhea" id="RHEA:41805"/>
    </physiologicalReaction>
</comment>
<dbReference type="InterPro" id="IPR014043">
    <property type="entry name" value="Acyl_transferase_dom"/>
</dbReference>
<comment type="catalytic activity">
    <reaction evidence="31">
        <text>(3R)-hydroxybutanoyl-[ACP] = (2E)-butenoyl-[ACP] + H2O</text>
        <dbReference type="Rhea" id="RHEA:41808"/>
        <dbReference type="Rhea" id="RHEA-COMP:9626"/>
        <dbReference type="Rhea" id="RHEA-COMP:9627"/>
        <dbReference type="ChEBI" id="CHEBI:15377"/>
        <dbReference type="ChEBI" id="CHEBI:78451"/>
        <dbReference type="ChEBI" id="CHEBI:78453"/>
    </reaction>
    <physiologicalReaction direction="left-to-right" evidence="31">
        <dbReference type="Rhea" id="RHEA:41809"/>
    </physiologicalReaction>
</comment>
<evidence type="ECO:0000256" key="4">
    <source>
        <dbReference type="ARBA" id="ARBA00012873"/>
    </source>
</evidence>
<dbReference type="Pfam" id="PF00698">
    <property type="entry name" value="Acyl_transf_1"/>
    <property type="match status" value="1"/>
</dbReference>
<evidence type="ECO:0000256" key="22">
    <source>
        <dbReference type="ARBA" id="ARBA00023268"/>
    </source>
</evidence>
<evidence type="ECO:0000256" key="40">
    <source>
        <dbReference type="ARBA" id="ARBA00047578"/>
    </source>
</evidence>
<evidence type="ECO:0000256" key="60">
    <source>
        <dbReference type="ARBA" id="ARBA00049422"/>
    </source>
</evidence>
<dbReference type="Gene3D" id="3.40.50.1820">
    <property type="entry name" value="alpha/beta hydrolase"/>
    <property type="match status" value="1"/>
</dbReference>
<keyword evidence="8" id="KW-0596">Phosphopantetheine</keyword>
<comment type="catalytic activity">
    <reaction evidence="62">
        <text>(2E)-decenoyl-[ACP] + NADPH + H(+) = decanoyl-[ACP] + NADP(+)</text>
        <dbReference type="Rhea" id="RHEA:41864"/>
        <dbReference type="Rhea" id="RHEA-COMP:9639"/>
        <dbReference type="Rhea" id="RHEA-COMP:9640"/>
        <dbReference type="ChEBI" id="CHEBI:15378"/>
        <dbReference type="ChEBI" id="CHEBI:57783"/>
        <dbReference type="ChEBI" id="CHEBI:58349"/>
        <dbReference type="ChEBI" id="CHEBI:78467"/>
        <dbReference type="ChEBI" id="CHEBI:78468"/>
    </reaction>
    <physiologicalReaction direction="left-to-right" evidence="62">
        <dbReference type="Rhea" id="RHEA:41865"/>
    </physiologicalReaction>
</comment>
<evidence type="ECO:0000256" key="50">
    <source>
        <dbReference type="ARBA" id="ARBA00048571"/>
    </source>
</evidence>
<organism evidence="65 66">
    <name type="scientific">Trichonephila clavata</name>
    <name type="common">Joro spider</name>
    <name type="synonym">Nephila clavata</name>
    <dbReference type="NCBI Taxonomy" id="2740835"/>
    <lineage>
        <taxon>Eukaryota</taxon>
        <taxon>Metazoa</taxon>
        <taxon>Ecdysozoa</taxon>
        <taxon>Arthropoda</taxon>
        <taxon>Chelicerata</taxon>
        <taxon>Arachnida</taxon>
        <taxon>Araneae</taxon>
        <taxon>Araneomorphae</taxon>
        <taxon>Entelegynae</taxon>
        <taxon>Araneoidea</taxon>
        <taxon>Nephilidae</taxon>
        <taxon>Trichonephila</taxon>
    </lineage>
</organism>
<evidence type="ECO:0000256" key="59">
    <source>
        <dbReference type="ARBA" id="ARBA00049414"/>
    </source>
</evidence>
<comment type="catalytic activity">
    <reaction evidence="56">
        <text>decanoyl-[ACP] + malonyl-[ACP] + H(+) = 3-oxododecanoyl-[ACP] + holo-[ACP] + CO2</text>
        <dbReference type="Rhea" id="RHEA:41868"/>
        <dbReference type="Rhea" id="RHEA-COMP:9623"/>
        <dbReference type="Rhea" id="RHEA-COMP:9640"/>
        <dbReference type="Rhea" id="RHEA-COMP:9641"/>
        <dbReference type="Rhea" id="RHEA-COMP:9685"/>
        <dbReference type="ChEBI" id="CHEBI:15378"/>
        <dbReference type="ChEBI" id="CHEBI:16526"/>
        <dbReference type="ChEBI" id="CHEBI:64479"/>
        <dbReference type="ChEBI" id="CHEBI:78449"/>
        <dbReference type="ChEBI" id="CHEBI:78468"/>
        <dbReference type="ChEBI" id="CHEBI:78469"/>
    </reaction>
    <physiologicalReaction direction="left-to-right" evidence="56">
        <dbReference type="Rhea" id="RHEA:41869"/>
    </physiologicalReaction>
</comment>
<dbReference type="Gene3D" id="3.40.50.150">
    <property type="entry name" value="Vaccinia Virus protein VP39"/>
    <property type="match status" value="1"/>
</dbReference>
<evidence type="ECO:0000256" key="32">
    <source>
        <dbReference type="ARBA" id="ARBA00023442"/>
    </source>
</evidence>
<dbReference type="SUPFAM" id="SSF53901">
    <property type="entry name" value="Thiolase-like"/>
    <property type="match status" value="2"/>
</dbReference>
<evidence type="ECO:0000256" key="58">
    <source>
        <dbReference type="ARBA" id="ARBA00049263"/>
    </source>
</evidence>
<dbReference type="OrthoDB" id="6420767at2759"/>
<proteinExistence type="predicted"/>
<comment type="catalytic activity">
    <reaction evidence="61">
        <text>butanoyl-[ACP] + malonyl-[ACP] + H(+) = 3-oxohexanoyl-[ACP] + holo-[ACP] + CO2</text>
        <dbReference type="Rhea" id="RHEA:41820"/>
        <dbReference type="Rhea" id="RHEA-COMP:9623"/>
        <dbReference type="Rhea" id="RHEA-COMP:9628"/>
        <dbReference type="Rhea" id="RHEA-COMP:9629"/>
        <dbReference type="Rhea" id="RHEA-COMP:9685"/>
        <dbReference type="ChEBI" id="CHEBI:15378"/>
        <dbReference type="ChEBI" id="CHEBI:16526"/>
        <dbReference type="ChEBI" id="CHEBI:64479"/>
        <dbReference type="ChEBI" id="CHEBI:78449"/>
        <dbReference type="ChEBI" id="CHEBI:78454"/>
        <dbReference type="ChEBI" id="CHEBI:78456"/>
    </reaction>
    <physiologicalReaction direction="left-to-right" evidence="61">
        <dbReference type="Rhea" id="RHEA:41821"/>
    </physiologicalReaction>
</comment>
<evidence type="ECO:0000256" key="37">
    <source>
        <dbReference type="ARBA" id="ARBA00047440"/>
    </source>
</evidence>
<evidence type="ECO:0000256" key="26">
    <source>
        <dbReference type="ARBA" id="ARBA00023388"/>
    </source>
</evidence>
<dbReference type="InterPro" id="IPR014031">
    <property type="entry name" value="Ketoacyl_synth_C"/>
</dbReference>
<evidence type="ECO:0000256" key="31">
    <source>
        <dbReference type="ARBA" id="ARBA00023402"/>
    </source>
</evidence>
<evidence type="ECO:0000256" key="29">
    <source>
        <dbReference type="ARBA" id="ARBA00023399"/>
    </source>
</evidence>
<comment type="catalytic activity">
    <reaction evidence="23">
        <text>(3R)-hydroxyoctanoyl-[ACP] = (2E)-octenoyl-[ACP] + H2O</text>
        <dbReference type="Rhea" id="RHEA:41844"/>
        <dbReference type="Rhea" id="RHEA-COMP:9634"/>
        <dbReference type="Rhea" id="RHEA-COMP:9635"/>
        <dbReference type="ChEBI" id="CHEBI:15377"/>
        <dbReference type="ChEBI" id="CHEBI:78461"/>
        <dbReference type="ChEBI" id="CHEBI:78462"/>
    </reaction>
    <physiologicalReaction direction="left-to-right" evidence="23">
        <dbReference type="Rhea" id="RHEA:41845"/>
    </physiologicalReaction>
</comment>
<evidence type="ECO:0000256" key="15">
    <source>
        <dbReference type="ARBA" id="ARBA00022857"/>
    </source>
</evidence>
<evidence type="ECO:0000256" key="6">
    <source>
        <dbReference type="ARBA" id="ARBA00013191"/>
    </source>
</evidence>
<dbReference type="Pfam" id="PF21149">
    <property type="entry name" value="FAS_pseudo-KR"/>
    <property type="match status" value="1"/>
</dbReference>
<dbReference type="InterPro" id="IPR011032">
    <property type="entry name" value="GroES-like_sf"/>
</dbReference>
<keyword evidence="14" id="KW-0276">Fatty acid metabolism</keyword>
<comment type="catalytic activity">
    <reaction evidence="59">
        <text>3-oxohexadecanoyl-[ACP] + NADPH + H(+) = (3R)-hydroxyhexadecanoyl-[ACP] + NADP(+)</text>
        <dbReference type="Rhea" id="RHEA:41904"/>
        <dbReference type="Rhea" id="RHEA-COMP:9649"/>
        <dbReference type="Rhea" id="RHEA-COMP:9650"/>
        <dbReference type="ChEBI" id="CHEBI:15378"/>
        <dbReference type="ChEBI" id="CHEBI:57783"/>
        <dbReference type="ChEBI" id="CHEBI:58349"/>
        <dbReference type="ChEBI" id="CHEBI:78478"/>
        <dbReference type="ChEBI" id="CHEBI:78480"/>
    </reaction>
    <physiologicalReaction direction="left-to-right" evidence="59">
        <dbReference type="Rhea" id="RHEA:41905"/>
    </physiologicalReaction>
</comment>
<dbReference type="EMBL" id="BMAO01015647">
    <property type="protein sequence ID" value="GFR03295.1"/>
    <property type="molecule type" value="Genomic_DNA"/>
</dbReference>
<evidence type="ECO:0000256" key="61">
    <source>
        <dbReference type="ARBA" id="ARBA00049449"/>
    </source>
</evidence>
<comment type="catalytic activity">
    <reaction evidence="63">
        <text>octanoyl-[ACP] + malonyl-[ACP] + H(+) = 3-oxodecanoyl-[ACP] + holo-[ACP] + CO2</text>
        <dbReference type="Rhea" id="RHEA:41852"/>
        <dbReference type="Rhea" id="RHEA-COMP:9623"/>
        <dbReference type="Rhea" id="RHEA-COMP:9636"/>
        <dbReference type="Rhea" id="RHEA-COMP:9637"/>
        <dbReference type="Rhea" id="RHEA-COMP:9685"/>
        <dbReference type="ChEBI" id="CHEBI:15378"/>
        <dbReference type="ChEBI" id="CHEBI:16526"/>
        <dbReference type="ChEBI" id="CHEBI:64479"/>
        <dbReference type="ChEBI" id="CHEBI:78449"/>
        <dbReference type="ChEBI" id="CHEBI:78463"/>
        <dbReference type="ChEBI" id="CHEBI:78464"/>
    </reaction>
    <physiologicalReaction direction="left-to-right" evidence="63">
        <dbReference type="Rhea" id="RHEA:41853"/>
    </physiologicalReaction>
</comment>
<keyword evidence="21" id="KW-0275">Fatty acid biosynthesis</keyword>
<comment type="catalytic activity">
    <reaction evidence="24">
        <text>(3R)-hydroxydodecanoyl-[ACP] = (2E)-dodecenoyl-[ACP] + H2O</text>
        <dbReference type="Rhea" id="RHEA:41876"/>
        <dbReference type="Rhea" id="RHEA-COMP:9642"/>
        <dbReference type="Rhea" id="RHEA-COMP:9643"/>
        <dbReference type="ChEBI" id="CHEBI:15377"/>
        <dbReference type="ChEBI" id="CHEBI:78470"/>
        <dbReference type="ChEBI" id="CHEBI:78472"/>
    </reaction>
    <physiologicalReaction direction="left-to-right" evidence="24">
        <dbReference type="Rhea" id="RHEA:41877"/>
    </physiologicalReaction>
</comment>
<comment type="catalytic activity">
    <reaction evidence="35">
        <text>hexanoyl-[ACP] + malonyl-[ACP] + H(+) = 3-oxooctanoyl-[ACP] + holo-[ACP] + CO2</text>
        <dbReference type="Rhea" id="RHEA:41836"/>
        <dbReference type="Rhea" id="RHEA-COMP:9623"/>
        <dbReference type="Rhea" id="RHEA-COMP:9632"/>
        <dbReference type="Rhea" id="RHEA-COMP:9633"/>
        <dbReference type="Rhea" id="RHEA-COMP:9685"/>
        <dbReference type="ChEBI" id="CHEBI:15378"/>
        <dbReference type="ChEBI" id="CHEBI:16526"/>
        <dbReference type="ChEBI" id="CHEBI:64479"/>
        <dbReference type="ChEBI" id="CHEBI:78449"/>
        <dbReference type="ChEBI" id="CHEBI:78459"/>
        <dbReference type="ChEBI" id="CHEBI:78460"/>
    </reaction>
    <physiologicalReaction direction="left-to-right" evidence="35">
        <dbReference type="Rhea" id="RHEA:41837"/>
    </physiologicalReaction>
</comment>
<comment type="function">
    <text evidence="32">Fatty acid synthetase is a multifunctional enzyme that catalyzes the de novo biosynthesis of long-chain saturated fatty acids starting from acetyl-CoA and malonyl-CoA in the presence of NADPH. This multifunctional protein contains 7 catalytic activities and a site for the binding of the prosthetic group 4'-phosphopantetheine of the acyl carrier protein ([ACP]) domain.</text>
</comment>
<dbReference type="SUPFAM" id="SSF53474">
    <property type="entry name" value="alpha/beta-Hydrolases"/>
    <property type="match status" value="1"/>
</dbReference>
<comment type="catalytic activity">
    <reaction evidence="54">
        <text>3-oxotetradecanoyl-[ACP] + NADPH + H(+) = (3R)-hydroxytetradecanoyl-[ACP] + NADP(+)</text>
        <dbReference type="Rhea" id="RHEA:41888"/>
        <dbReference type="Rhea" id="RHEA-COMP:9645"/>
        <dbReference type="Rhea" id="RHEA-COMP:9646"/>
        <dbReference type="ChEBI" id="CHEBI:15378"/>
        <dbReference type="ChEBI" id="CHEBI:57783"/>
        <dbReference type="ChEBI" id="CHEBI:58349"/>
        <dbReference type="ChEBI" id="CHEBI:78473"/>
        <dbReference type="ChEBI" id="CHEBI:78474"/>
    </reaction>
    <physiologicalReaction direction="left-to-right" evidence="54">
        <dbReference type="Rhea" id="RHEA:41889"/>
    </physiologicalReaction>
</comment>
<evidence type="ECO:0000256" key="48">
    <source>
        <dbReference type="ARBA" id="ARBA00048420"/>
    </source>
</evidence>
<dbReference type="GO" id="GO:0004313">
    <property type="term" value="F:[acyl-carrier-protein] S-acetyltransferase activity"/>
    <property type="evidence" value="ECO:0007669"/>
    <property type="project" value="UniProtKB-EC"/>
</dbReference>
<keyword evidence="20" id="KW-0443">Lipid metabolism</keyword>
<dbReference type="SUPFAM" id="SSF55048">
    <property type="entry name" value="Probable ACP-binding domain of malonyl-CoA ACP transacylase"/>
    <property type="match status" value="1"/>
</dbReference>
<dbReference type="PANTHER" id="PTHR43775:SF7">
    <property type="entry name" value="FATTY ACID SYNTHASE"/>
    <property type="match status" value="1"/>
</dbReference>
<comment type="catalytic activity">
    <reaction evidence="45">
        <text>hexadecanoyl-[ACP] + malonyl-[ACP] + H(+) = 3-oxooctadecanoyl-[ACP] + holo-[ACP] + CO2</text>
        <dbReference type="Rhea" id="RHEA:41916"/>
        <dbReference type="Rhea" id="RHEA-COMP:9623"/>
        <dbReference type="Rhea" id="RHEA-COMP:9652"/>
        <dbReference type="Rhea" id="RHEA-COMP:9653"/>
        <dbReference type="Rhea" id="RHEA-COMP:9685"/>
        <dbReference type="ChEBI" id="CHEBI:15378"/>
        <dbReference type="ChEBI" id="CHEBI:16526"/>
        <dbReference type="ChEBI" id="CHEBI:64479"/>
        <dbReference type="ChEBI" id="CHEBI:78449"/>
        <dbReference type="ChEBI" id="CHEBI:78483"/>
        <dbReference type="ChEBI" id="CHEBI:78487"/>
    </reaction>
    <physiologicalReaction direction="left-to-right" evidence="45">
        <dbReference type="Rhea" id="RHEA:41917"/>
    </physiologicalReaction>
</comment>
<keyword evidence="66" id="KW-1185">Reference proteome</keyword>
<dbReference type="InterPro" id="IPR029063">
    <property type="entry name" value="SAM-dependent_MTases_sf"/>
</dbReference>
<keyword evidence="17" id="KW-0007">Acetylation</keyword>
<evidence type="ECO:0000256" key="47">
    <source>
        <dbReference type="ARBA" id="ARBA00048289"/>
    </source>
</evidence>
<comment type="catalytic activity">
    <reaction evidence="53">
        <text>hexadecanoyl-[ACP] + H2O = hexadecanoate + holo-[ACP] + H(+)</text>
        <dbReference type="Rhea" id="RHEA:41932"/>
        <dbReference type="Rhea" id="RHEA-COMP:9652"/>
        <dbReference type="Rhea" id="RHEA-COMP:9685"/>
        <dbReference type="ChEBI" id="CHEBI:7896"/>
        <dbReference type="ChEBI" id="CHEBI:15377"/>
        <dbReference type="ChEBI" id="CHEBI:15378"/>
        <dbReference type="ChEBI" id="CHEBI:64479"/>
        <dbReference type="ChEBI" id="CHEBI:78483"/>
        <dbReference type="EC" id="3.1.2.14"/>
    </reaction>
    <physiologicalReaction direction="left-to-right" evidence="53">
        <dbReference type="Rhea" id="RHEA:41933"/>
    </physiologicalReaction>
</comment>
<dbReference type="Gene3D" id="3.90.180.10">
    <property type="entry name" value="Medium-chain alcohol dehydrogenases, catalytic domain"/>
    <property type="match status" value="1"/>
</dbReference>
<evidence type="ECO:0000256" key="43">
    <source>
        <dbReference type="ARBA" id="ARBA00047953"/>
    </source>
</evidence>
<dbReference type="InterPro" id="IPR018201">
    <property type="entry name" value="Ketoacyl_synth_AS"/>
</dbReference>
<evidence type="ECO:0000256" key="21">
    <source>
        <dbReference type="ARBA" id="ARBA00023160"/>
    </source>
</evidence>
<dbReference type="InterPro" id="IPR014030">
    <property type="entry name" value="Ketoacyl_synth_N"/>
</dbReference>
<dbReference type="EC" id="2.3.1.85" evidence="4"/>
<keyword evidence="15" id="KW-0521">NADP</keyword>
<comment type="catalytic activity">
    <reaction evidence="46">
        <text>(2E)-dodecenoyl-[ACP] + NADPH + H(+) = dodecanoyl-[ACP] + NADP(+)</text>
        <dbReference type="Rhea" id="RHEA:41880"/>
        <dbReference type="Rhea" id="RHEA-COMP:9643"/>
        <dbReference type="Rhea" id="RHEA-COMP:9644"/>
        <dbReference type="ChEBI" id="CHEBI:15378"/>
        <dbReference type="ChEBI" id="CHEBI:57783"/>
        <dbReference type="ChEBI" id="CHEBI:58349"/>
        <dbReference type="ChEBI" id="CHEBI:65264"/>
        <dbReference type="ChEBI" id="CHEBI:78472"/>
    </reaction>
    <physiologicalReaction direction="left-to-right" evidence="46">
        <dbReference type="Rhea" id="RHEA:41881"/>
    </physiologicalReaction>
</comment>
<dbReference type="InterPro" id="IPR001227">
    <property type="entry name" value="Ac_transferase_dom_sf"/>
</dbReference>
<evidence type="ECO:0000256" key="23">
    <source>
        <dbReference type="ARBA" id="ARBA00023332"/>
    </source>
</evidence>
<keyword evidence="12" id="KW-0702">S-nitrosylation</keyword>
<dbReference type="FunFam" id="3.40.50.720:FF:000209">
    <property type="entry name" value="Polyketide synthase Pks12"/>
    <property type="match status" value="1"/>
</dbReference>
<dbReference type="CDD" id="cd00833">
    <property type="entry name" value="PKS"/>
    <property type="match status" value="1"/>
</dbReference>
<evidence type="ECO:0000256" key="54">
    <source>
        <dbReference type="ARBA" id="ARBA00048935"/>
    </source>
</evidence>
<evidence type="ECO:0000256" key="18">
    <source>
        <dbReference type="ARBA" id="ARBA00023002"/>
    </source>
</evidence>
<dbReference type="CDD" id="cd05195">
    <property type="entry name" value="enoyl_red"/>
    <property type="match status" value="1"/>
</dbReference>
<keyword evidence="18" id="KW-0560">Oxidoreductase</keyword>
<evidence type="ECO:0000256" key="20">
    <source>
        <dbReference type="ARBA" id="ARBA00023098"/>
    </source>
</evidence>
<dbReference type="InterPro" id="IPR032821">
    <property type="entry name" value="PKS_assoc"/>
</dbReference>
<keyword evidence="22" id="KW-0511">Multifunctional enzyme</keyword>
<comment type="caution">
    <text evidence="65">The sequence shown here is derived from an EMBL/GenBank/DDBJ whole genome shotgun (WGS) entry which is preliminary data.</text>
</comment>
<dbReference type="InterPro" id="IPR020841">
    <property type="entry name" value="PKS_Beta-ketoAc_synthase_dom"/>
</dbReference>
<dbReference type="SMART" id="SM00827">
    <property type="entry name" value="PKS_AT"/>
    <property type="match status" value="1"/>
</dbReference>
<evidence type="ECO:0000256" key="24">
    <source>
        <dbReference type="ARBA" id="ARBA00023351"/>
    </source>
</evidence>
<dbReference type="EC" id="1.3.1.39" evidence="2"/>
<keyword evidence="16" id="KW-0663">Pyridoxal phosphate</keyword>
<comment type="catalytic activity">
    <reaction evidence="27">
        <text>a (3R)-hydroxyacyl-[ACP] = a (2E)-enoyl-[ACP] + H2O</text>
        <dbReference type="Rhea" id="RHEA:13097"/>
        <dbReference type="Rhea" id="RHEA-COMP:9925"/>
        <dbReference type="Rhea" id="RHEA-COMP:9945"/>
        <dbReference type="ChEBI" id="CHEBI:15377"/>
        <dbReference type="ChEBI" id="CHEBI:78784"/>
        <dbReference type="ChEBI" id="CHEBI:78827"/>
        <dbReference type="EC" id="4.2.1.59"/>
    </reaction>
    <physiologicalReaction direction="left-to-right" evidence="27">
        <dbReference type="Rhea" id="RHEA:13098"/>
    </physiologicalReaction>
</comment>
<evidence type="ECO:0000256" key="25">
    <source>
        <dbReference type="ARBA" id="ARBA00023373"/>
    </source>
</evidence>
<protein>
    <recommendedName>
        <fullName evidence="7">Fatty acid synthase</fullName>
        <ecNumber evidence="5">1.1.1.100</ecNumber>
        <ecNumber evidence="2">1.3.1.39</ecNumber>
        <ecNumber evidence="6">2.3.1.41</ecNumber>
        <ecNumber evidence="4">2.3.1.85</ecNumber>
        <ecNumber evidence="3">3.1.2.14</ecNumber>
    </recommendedName>
</protein>
<dbReference type="InterPro" id="IPR029058">
    <property type="entry name" value="AB_hydrolase_fold"/>
</dbReference>
<dbReference type="PROSITE" id="PS00606">
    <property type="entry name" value="KS3_1"/>
    <property type="match status" value="1"/>
</dbReference>
<dbReference type="Gene3D" id="1.10.1200.10">
    <property type="entry name" value="ACP-like"/>
    <property type="match status" value="1"/>
</dbReference>
<evidence type="ECO:0000256" key="44">
    <source>
        <dbReference type="ARBA" id="ARBA00047961"/>
    </source>
</evidence>
<dbReference type="InterPro" id="IPR057326">
    <property type="entry name" value="KR_dom"/>
</dbReference>
<evidence type="ECO:0000256" key="8">
    <source>
        <dbReference type="ARBA" id="ARBA00022450"/>
    </source>
</evidence>
<comment type="catalytic activity">
    <reaction evidence="40">
        <text>dodecanoyl-[ACP] + malonyl-[ACP] + H(+) = 3-oxotetradecanoyl-[ACP] + holo-[ACP] + CO2</text>
        <dbReference type="Rhea" id="RHEA:41884"/>
        <dbReference type="Rhea" id="RHEA-COMP:9623"/>
        <dbReference type="Rhea" id="RHEA-COMP:9644"/>
        <dbReference type="Rhea" id="RHEA-COMP:9645"/>
        <dbReference type="Rhea" id="RHEA-COMP:9685"/>
        <dbReference type="ChEBI" id="CHEBI:15378"/>
        <dbReference type="ChEBI" id="CHEBI:16526"/>
        <dbReference type="ChEBI" id="CHEBI:64479"/>
        <dbReference type="ChEBI" id="CHEBI:65264"/>
        <dbReference type="ChEBI" id="CHEBI:78449"/>
        <dbReference type="ChEBI" id="CHEBI:78473"/>
    </reaction>
    <physiologicalReaction direction="left-to-right" evidence="40">
        <dbReference type="Rhea" id="RHEA:41885"/>
    </physiologicalReaction>
</comment>
<accession>A0A8X6LB64</accession>
<dbReference type="InterPro" id="IPR036736">
    <property type="entry name" value="ACP-like_sf"/>
</dbReference>
<evidence type="ECO:0000256" key="19">
    <source>
        <dbReference type="ARBA" id="ARBA00023027"/>
    </source>
</evidence>
<evidence type="ECO:0000256" key="9">
    <source>
        <dbReference type="ARBA" id="ARBA00022516"/>
    </source>
</evidence>
<dbReference type="InterPro" id="IPR009081">
    <property type="entry name" value="PP-bd_ACP"/>
</dbReference>
<dbReference type="PANTHER" id="PTHR43775">
    <property type="entry name" value="FATTY ACID SYNTHASE"/>
    <property type="match status" value="1"/>
</dbReference>
<comment type="catalytic activity">
    <reaction evidence="28">
        <text>(3R)-hydroxytetradecanoyl-[ACP] = (2E)-tetradecenoyl-[ACP] + H2O</text>
        <dbReference type="Rhea" id="RHEA:41892"/>
        <dbReference type="Rhea" id="RHEA-COMP:9646"/>
        <dbReference type="Rhea" id="RHEA-COMP:9647"/>
        <dbReference type="ChEBI" id="CHEBI:15377"/>
        <dbReference type="ChEBI" id="CHEBI:78474"/>
        <dbReference type="ChEBI" id="CHEBI:78475"/>
    </reaction>
    <physiologicalReaction direction="left-to-right" evidence="28">
        <dbReference type="Rhea" id="RHEA:41893"/>
    </physiologicalReaction>
</comment>
<evidence type="ECO:0000313" key="66">
    <source>
        <dbReference type="Proteomes" id="UP000887116"/>
    </source>
</evidence>
<comment type="catalytic activity">
    <reaction evidence="48">
        <text>(2E)-octenoyl-[ACP] + NADPH + H(+) = octanoyl-[ACP] + NADP(+)</text>
        <dbReference type="Rhea" id="RHEA:41848"/>
        <dbReference type="Rhea" id="RHEA-COMP:9635"/>
        <dbReference type="Rhea" id="RHEA-COMP:9636"/>
        <dbReference type="ChEBI" id="CHEBI:15378"/>
        <dbReference type="ChEBI" id="CHEBI:57783"/>
        <dbReference type="ChEBI" id="CHEBI:58349"/>
        <dbReference type="ChEBI" id="CHEBI:78462"/>
        <dbReference type="ChEBI" id="CHEBI:78463"/>
    </reaction>
    <physiologicalReaction direction="left-to-right" evidence="48">
        <dbReference type="Rhea" id="RHEA:41849"/>
    </physiologicalReaction>
</comment>
<dbReference type="CDD" id="cd08954">
    <property type="entry name" value="KR_1_FAS_SDR_x"/>
    <property type="match status" value="1"/>
</dbReference>
<evidence type="ECO:0000256" key="14">
    <source>
        <dbReference type="ARBA" id="ARBA00022832"/>
    </source>
</evidence>
<comment type="catalytic activity">
    <reaction evidence="42">
        <text>(2E)-hexenoyl-[ACP] + NADPH + H(+) = hexanoyl-[ACP] + NADP(+)</text>
        <dbReference type="Rhea" id="RHEA:41832"/>
        <dbReference type="Rhea" id="RHEA-COMP:9631"/>
        <dbReference type="Rhea" id="RHEA-COMP:9632"/>
        <dbReference type="ChEBI" id="CHEBI:15378"/>
        <dbReference type="ChEBI" id="CHEBI:57783"/>
        <dbReference type="ChEBI" id="CHEBI:58349"/>
        <dbReference type="ChEBI" id="CHEBI:78458"/>
        <dbReference type="ChEBI" id="CHEBI:78459"/>
    </reaction>
    <physiologicalReaction direction="left-to-right" evidence="42">
        <dbReference type="Rhea" id="RHEA:41833"/>
    </physiologicalReaction>
</comment>
<dbReference type="Gene3D" id="3.40.47.10">
    <property type="match status" value="1"/>
</dbReference>
<evidence type="ECO:0000256" key="13">
    <source>
        <dbReference type="ARBA" id="ARBA00022801"/>
    </source>
</evidence>
<comment type="catalytic activity">
    <reaction evidence="55">
        <text>(2E)-octadecenoyl-[ACP] + NADPH + H(+) = octadecanoyl-[ACP] + NADP(+)</text>
        <dbReference type="Rhea" id="RHEA:41928"/>
        <dbReference type="Rhea" id="RHEA-COMP:9655"/>
        <dbReference type="Rhea" id="RHEA-COMP:9656"/>
        <dbReference type="ChEBI" id="CHEBI:15378"/>
        <dbReference type="ChEBI" id="CHEBI:57783"/>
        <dbReference type="ChEBI" id="CHEBI:58349"/>
        <dbReference type="ChEBI" id="CHEBI:78489"/>
        <dbReference type="ChEBI" id="CHEBI:78495"/>
    </reaction>
    <physiologicalReaction direction="left-to-right" evidence="55">
        <dbReference type="Rhea" id="RHEA:41929"/>
    </physiologicalReaction>
</comment>
<dbReference type="InterPro" id="IPR020843">
    <property type="entry name" value="ER"/>
</dbReference>
<evidence type="ECO:0000256" key="38">
    <source>
        <dbReference type="ARBA" id="ARBA00047451"/>
    </source>
</evidence>
<dbReference type="Pfam" id="PF00107">
    <property type="entry name" value="ADH_zinc_N"/>
    <property type="match status" value="1"/>
</dbReference>
<comment type="catalytic activity">
    <reaction evidence="38">
        <text>tetradecanoyl-[ACP] + malonyl-[ACP] + H(+) = 3-oxohexadecanoyl-[ACP] + holo-[ACP] + CO2</text>
        <dbReference type="Rhea" id="RHEA:41900"/>
        <dbReference type="Rhea" id="RHEA-COMP:9623"/>
        <dbReference type="Rhea" id="RHEA-COMP:9648"/>
        <dbReference type="Rhea" id="RHEA-COMP:9649"/>
        <dbReference type="Rhea" id="RHEA-COMP:9685"/>
        <dbReference type="ChEBI" id="CHEBI:15378"/>
        <dbReference type="ChEBI" id="CHEBI:16526"/>
        <dbReference type="ChEBI" id="CHEBI:64479"/>
        <dbReference type="ChEBI" id="CHEBI:78449"/>
        <dbReference type="ChEBI" id="CHEBI:78477"/>
        <dbReference type="ChEBI" id="CHEBI:78478"/>
    </reaction>
    <physiologicalReaction direction="left-to-right" evidence="38">
        <dbReference type="Rhea" id="RHEA:41901"/>
    </physiologicalReaction>
</comment>
<comment type="catalytic activity">
    <reaction evidence="33">
        <text>acetyl-CoA + n malonyl-CoA + 2n NADPH + 2n H(+) = a long-chain fatty acid + (n+1) CoA + n CO2 + 2n NADP(+).</text>
        <dbReference type="EC" id="2.3.1.85"/>
    </reaction>
</comment>
<comment type="catalytic activity">
    <reaction evidence="57">
        <text>(2E)-tetradecenoyl-[ACP] + NADPH + H(+) = tetradecanoyl-[ACP] + NADP(+)</text>
        <dbReference type="Rhea" id="RHEA:41896"/>
        <dbReference type="Rhea" id="RHEA-COMP:9647"/>
        <dbReference type="Rhea" id="RHEA-COMP:9648"/>
        <dbReference type="ChEBI" id="CHEBI:15378"/>
        <dbReference type="ChEBI" id="CHEBI:57783"/>
        <dbReference type="ChEBI" id="CHEBI:58349"/>
        <dbReference type="ChEBI" id="CHEBI:78475"/>
        <dbReference type="ChEBI" id="CHEBI:78477"/>
    </reaction>
    <physiologicalReaction direction="left-to-right" evidence="57">
        <dbReference type="Rhea" id="RHEA:41897"/>
    </physiologicalReaction>
</comment>
<dbReference type="Pfam" id="PF08659">
    <property type="entry name" value="KR"/>
    <property type="match status" value="1"/>
</dbReference>
<keyword evidence="11" id="KW-0808">Transferase</keyword>
<dbReference type="GO" id="GO:0016297">
    <property type="term" value="F:fatty acyl-[ACP] hydrolase activity"/>
    <property type="evidence" value="ECO:0007669"/>
    <property type="project" value="UniProtKB-EC"/>
</dbReference>
<keyword evidence="9" id="KW-0444">Lipid biosynthesis</keyword>
<dbReference type="Gene3D" id="3.40.366.10">
    <property type="entry name" value="Malonyl-Coenzyme A Acyl Carrier Protein, domain 2"/>
    <property type="match status" value="1"/>
</dbReference>
<evidence type="ECO:0000256" key="36">
    <source>
        <dbReference type="ARBA" id="ARBA00047400"/>
    </source>
</evidence>
<dbReference type="InterPro" id="IPR013968">
    <property type="entry name" value="PKS_KR"/>
</dbReference>
<evidence type="ECO:0000256" key="2">
    <source>
        <dbReference type="ARBA" id="ARBA00012004"/>
    </source>
</evidence>
<dbReference type="InterPro" id="IPR001031">
    <property type="entry name" value="Thioesterase"/>
</dbReference>
<dbReference type="Proteomes" id="UP000887116">
    <property type="component" value="Unassembled WGS sequence"/>
</dbReference>
<dbReference type="Pfam" id="PF23297">
    <property type="entry name" value="ACP_SdgA_C"/>
    <property type="match status" value="1"/>
</dbReference>
<comment type="catalytic activity">
    <reaction evidence="29">
        <text>(3R)-hydroxyoctadecanoyl-[ACP] = (2E)-octadecenoyl-[ACP] + H2O</text>
        <dbReference type="Rhea" id="RHEA:41924"/>
        <dbReference type="Rhea" id="RHEA-COMP:9654"/>
        <dbReference type="Rhea" id="RHEA-COMP:9655"/>
        <dbReference type="ChEBI" id="CHEBI:15377"/>
        <dbReference type="ChEBI" id="CHEBI:78488"/>
        <dbReference type="ChEBI" id="CHEBI:78489"/>
    </reaction>
    <physiologicalReaction direction="left-to-right" evidence="29">
        <dbReference type="Rhea" id="RHEA:41925"/>
    </physiologicalReaction>
</comment>
<comment type="catalytic activity">
    <reaction evidence="30">
        <text>(3R)-hydroxyhexadecanoyl-[ACP] = (2E)-hexadecenoyl-[ACP] + H2O</text>
        <dbReference type="Rhea" id="RHEA:41908"/>
        <dbReference type="Rhea" id="RHEA-COMP:9650"/>
        <dbReference type="Rhea" id="RHEA-COMP:9651"/>
        <dbReference type="ChEBI" id="CHEBI:15377"/>
        <dbReference type="ChEBI" id="CHEBI:78480"/>
        <dbReference type="ChEBI" id="CHEBI:78481"/>
    </reaction>
    <physiologicalReaction direction="left-to-right" evidence="30">
        <dbReference type="Rhea" id="RHEA:41909"/>
    </physiologicalReaction>
</comment>
<evidence type="ECO:0000256" key="53">
    <source>
        <dbReference type="ARBA" id="ARBA00048704"/>
    </source>
</evidence>
<comment type="catalytic activity">
    <reaction evidence="60">
        <text>3-oxooctanoyl-[ACP] + NADPH + H(+) = (3R)-hydroxyoctanoyl-[ACP] + NADP(+)</text>
        <dbReference type="Rhea" id="RHEA:41840"/>
        <dbReference type="Rhea" id="RHEA-COMP:9633"/>
        <dbReference type="Rhea" id="RHEA-COMP:9634"/>
        <dbReference type="ChEBI" id="CHEBI:15378"/>
        <dbReference type="ChEBI" id="CHEBI:57783"/>
        <dbReference type="ChEBI" id="CHEBI:58349"/>
        <dbReference type="ChEBI" id="CHEBI:78460"/>
        <dbReference type="ChEBI" id="CHEBI:78461"/>
    </reaction>
    <physiologicalReaction direction="left-to-right" evidence="60">
        <dbReference type="Rhea" id="RHEA:41841"/>
    </physiologicalReaction>
</comment>
<dbReference type="InterPro" id="IPR042104">
    <property type="entry name" value="PKS_dehydratase_sf"/>
</dbReference>
<dbReference type="SMART" id="SM00822">
    <property type="entry name" value="PKS_KR"/>
    <property type="match status" value="1"/>
</dbReference>
<comment type="catalytic activity">
    <reaction evidence="41">
        <text>(2E)-hexadecenoyl-[ACP] + NADPH + H(+) = hexadecanoyl-[ACP] + NADP(+)</text>
        <dbReference type="Rhea" id="RHEA:41912"/>
        <dbReference type="Rhea" id="RHEA-COMP:9651"/>
        <dbReference type="Rhea" id="RHEA-COMP:9652"/>
        <dbReference type="ChEBI" id="CHEBI:15378"/>
        <dbReference type="ChEBI" id="CHEBI:57783"/>
        <dbReference type="ChEBI" id="CHEBI:58349"/>
        <dbReference type="ChEBI" id="CHEBI:78481"/>
        <dbReference type="ChEBI" id="CHEBI:78483"/>
    </reaction>
    <physiologicalReaction direction="left-to-right" evidence="41">
        <dbReference type="Rhea" id="RHEA:41913"/>
    </physiologicalReaction>
</comment>
<dbReference type="GO" id="GO:0019171">
    <property type="term" value="F:(3R)-hydroxyacyl-[acyl-carrier-protein] dehydratase activity"/>
    <property type="evidence" value="ECO:0007669"/>
    <property type="project" value="UniProtKB-EC"/>
</dbReference>
<dbReference type="PROSITE" id="PS52004">
    <property type="entry name" value="KS3_2"/>
    <property type="match status" value="1"/>
</dbReference>
<evidence type="ECO:0000256" key="62">
    <source>
        <dbReference type="ARBA" id="ARBA00049521"/>
    </source>
</evidence>
<dbReference type="InterPro" id="IPR050091">
    <property type="entry name" value="PKS_NRPS_Biosynth_Enz"/>
</dbReference>
<sequence>MLKSAHCVKPTDAIKEFKIDDVVLINDEKFPRHFWKLGPSTTINSACTSGGVALWLAYHSLKNNTCDAAVVTGCQLNLHPAMLNGYIGDGVASPTGNSRPFNANTDGIIRTESITALFLQKAKTARRAYATLPSVLFYSGGFHPEGIDVPSVPMLQKIMSDALEEANVDLDDIEYVEAHGAGTQIGDGTEANALGQIFCKNRKRPLLIGTIKSNIGHTEASSAICGIIKSLIAFETSRIPPSIKYETPNPNAPDLVEGRLKVVTEPTTLNSNYIPVNSLGLGGTLVQTILKRNPITTENRERTNINIPRLVLYPATTEEGINFVFDYILFNPDLPDEFFALLHKLSFCTPVYKPYRGYALFQEEKSRVTEIKNVSNNEKQIWYIMTGMGCQWPGMGLDHMKIDVFAESMRRSAEILKPYGIDLLELLKSGTKDDHGDRKITVSFVTICAIQIALVDLLTHLDVSPDGMVGHSTGELLCAYADGCLTHEQTLLSSYYRGQSVENSNIPQGGMAAVGLSWSQVQKICPEGIYPACDNATDSVTISGEKEPLEKFVEKLKQDNIFVRLVNSHGYGFHCKHVYAAGPALRKAQEKLVPNPKPRSDRWVSSSYIESEWKNPDCKMASAEYFVHNLMSSVHFNDAIQKIPPDAIVIEIGPHFLLQSILKRSVGTRASYFGLMKRNEVNNVEFLLESLGNFTDVTLETLDDLKDHSNDLTKPTLVSHSLFFTPPKLYDIQYILICIIDPPFHDIGQEESELDFTARFKATTKFFVSLLDSSGRFEIKEGRSIVASGKVYEGKKLTFQESPPEYNSNDLFVSGSDIYDELKRSGYEYGPCFQGLVESNMDGTSGLVQWKGRWIPFLDALLLFFGIITNEEGFYLPTGALFFKIDPNVFKKTFQSTDASEIKEGNNTSQNFPVKFNKNTSTCRTFGVEITNLIVEPAPTRRKDENPTFEEYAFVPYESIYTPTSEASLQLSKYFNACNTFMDKIGKSLRKDAKQYQFPDAIEDEFCLEEYVEELTENQHLLKLLKQAIDNENILKETSKEWLFSYSRFAGKDMLNNALLNEDSLRIMLEIISENTFRKLNVIEINRNFTVSLIPVTNLMQKYGHRKFKKSILIASKMDSFNQEALDEQNIQVKTEESLADIVSEKAQDVVISSFTCGSVSDLENLIQTLISVVKSDGFILLFYKEKLNSAELFLSSLCGKELQVQSKGVLEKILKAKNLVILSKISDPFGSSLYLLRSPSPAAPSKVLFITEDNYSWVDKVKEELFEKKLGMVWLVSKDSPSNGIVGMVNCLKQEPGGERIRSVFMSQKKQENNIPTFSLENPFYRPLVTKNLIMNVWRNGSWGSFRHILIKERKVPRPVEHSYVNCRRYGDLSSFEWIESSVKYTEQKNKKLIHIYNSALNFRDVMLATGKLSISTTKSKIYFTSVINFYYQRTICLLKFTLYIICLGQGNAVLGLEFSGREDGTGKRVCGFAAARAMATSILVYPEFCFDVPDNWTLEEAATVPIVYLTCYYALIMRGKLQKGESVLIHSGTGGIGIAAITIALSMDCEIFTTVGNDEKRKYLNKKFPKLKNENIGCSRNISFESMIMERTNGKGVDVILNSLADDKFTASIRCIAENGRFLEIGKYDLALDREIGLKLFLKHITFHGVLLDQLFDPSSNAMKTLSQITDLVKNGIKTGVVQPLDRTVLDRNSIEEAFRYMSKGIHIGKVLLKIRDEEPERHVVPKCLMIPAVSETQFYYNKVYIIIGGLGGFGIEVTKWIMRRGGKNIILTSRYGARTPYHHFCLKRWQKLGVNVQVSTLNVAIKSEAEKLLKEASRLGPVGGIFNSAVVLKDAFMDCQTAQDYDDVCGPKASATKYLDELTRKLCPSLEYFVCFSSISCGKGNAGQTNYGYANSVMERVCEERKRDGLHGLAIQWGIIGEVGVVHRHMGDEAMIAGVVAQSVKSCLDALDSFCQQDCPVVSSYVTAEQTKKCVQGDAMAQIMKFLGINESTPTGSRRIGEMGVDSIVGVEMKQMIESYTDVSITMQEIQESTIDDIKEMFEKADNERADSQGPALMATTTMKLPPSLMYKEPFIPIHKDAPGEPIFIVNMGDTDVTNFQFLAKALNRPLYALVWTEDAPSTDVASLASWYLELIQNTTKGPFHVVGYSLGGNVAFEMALQREKMLTSLKTVSLLSGTEDLINTLSNDDSQRKDSEVTALCRFVEQFASGSVLRLEDELSKFNNSEQRIRAVLDYITKSSSETVNKNEVSEAISNYLIKHSIIMPYIPSTRLSMDINIIENPTKLLANDISMVKELFSQVCSEKVSLHRIYYPNQFSNEKEAEQLVKVLQTIV</sequence>
<evidence type="ECO:0000256" key="46">
    <source>
        <dbReference type="ARBA" id="ARBA00048281"/>
    </source>
</evidence>
<gene>
    <name evidence="65" type="primary">FASN</name>
    <name evidence="65" type="ORF">TNCT_207281</name>
</gene>
<dbReference type="Pfam" id="PF00109">
    <property type="entry name" value="ketoacyl-synt"/>
    <property type="match status" value="1"/>
</dbReference>
<evidence type="ECO:0000256" key="52">
    <source>
        <dbReference type="ARBA" id="ARBA00048691"/>
    </source>
</evidence>
<evidence type="ECO:0000256" key="45">
    <source>
        <dbReference type="ARBA" id="ARBA00048051"/>
    </source>
</evidence>
<dbReference type="Gene3D" id="3.40.50.720">
    <property type="entry name" value="NAD(P)-binding Rossmann-like Domain"/>
    <property type="match status" value="1"/>
</dbReference>
<feature type="domain" description="Ketosynthase family 3 (KS3)" evidence="64">
    <location>
        <begin position="1"/>
        <end position="292"/>
    </location>
</feature>
<dbReference type="GO" id="GO:0141148">
    <property type="term" value="F:enoyl-[acyl-carrier-protein] reductase (NADPH) activity"/>
    <property type="evidence" value="ECO:0007669"/>
    <property type="project" value="UniProtKB-EC"/>
</dbReference>
<dbReference type="SUPFAM" id="SSF52151">
    <property type="entry name" value="FabD/lysophospholipase-like"/>
    <property type="match status" value="1"/>
</dbReference>
<dbReference type="InterPro" id="IPR016036">
    <property type="entry name" value="Malonyl_transacylase_ACP-bd"/>
</dbReference>
<dbReference type="InterPro" id="IPR036291">
    <property type="entry name" value="NAD(P)-bd_dom_sf"/>
</dbReference>
<dbReference type="EC" id="1.1.1.100" evidence="5"/>
<dbReference type="GO" id="GO:0006633">
    <property type="term" value="P:fatty acid biosynthetic process"/>
    <property type="evidence" value="ECO:0007669"/>
    <property type="project" value="UniProtKB-KW"/>
</dbReference>
<dbReference type="EC" id="3.1.2.14" evidence="3"/>
<dbReference type="GO" id="GO:0004316">
    <property type="term" value="F:3-oxoacyl-[acyl-carrier-protein] reductase (NADPH) activity"/>
    <property type="evidence" value="ECO:0007669"/>
    <property type="project" value="UniProtKB-EC"/>
</dbReference>
<dbReference type="Gene3D" id="3.10.129.110">
    <property type="entry name" value="Polyketide synthase dehydratase"/>
    <property type="match status" value="1"/>
</dbReference>
<comment type="catalytic activity">
    <reaction evidence="44">
        <text>acetyl-[ACP] + malonyl-[ACP] + H(+) = 3-oxobutanoyl-[ACP] + holo-[ACP] + CO2</text>
        <dbReference type="Rhea" id="RHEA:41800"/>
        <dbReference type="Rhea" id="RHEA-COMP:9621"/>
        <dbReference type="Rhea" id="RHEA-COMP:9623"/>
        <dbReference type="Rhea" id="RHEA-COMP:9625"/>
        <dbReference type="Rhea" id="RHEA-COMP:9685"/>
        <dbReference type="ChEBI" id="CHEBI:15378"/>
        <dbReference type="ChEBI" id="CHEBI:16526"/>
        <dbReference type="ChEBI" id="CHEBI:64479"/>
        <dbReference type="ChEBI" id="CHEBI:78446"/>
        <dbReference type="ChEBI" id="CHEBI:78449"/>
        <dbReference type="ChEBI" id="CHEBI:78450"/>
    </reaction>
    <physiologicalReaction direction="left-to-right" evidence="44">
        <dbReference type="Rhea" id="RHEA:41801"/>
    </physiologicalReaction>
</comment>
<dbReference type="Pfam" id="PF16197">
    <property type="entry name" value="KAsynt_C_assoc"/>
    <property type="match status" value="1"/>
</dbReference>
<dbReference type="GO" id="GO:0004315">
    <property type="term" value="F:3-oxoacyl-[acyl-carrier-protein] synthase activity"/>
    <property type="evidence" value="ECO:0007669"/>
    <property type="project" value="UniProtKB-EC"/>
</dbReference>
<evidence type="ECO:0000256" key="16">
    <source>
        <dbReference type="ARBA" id="ARBA00022898"/>
    </source>
</evidence>
<dbReference type="SUPFAM" id="SSF50129">
    <property type="entry name" value="GroES-like"/>
    <property type="match status" value="1"/>
</dbReference>
<name>A0A8X6LB64_TRICU</name>
<keyword evidence="19" id="KW-0520">NAD</keyword>
<evidence type="ECO:0000256" key="56">
    <source>
        <dbReference type="ARBA" id="ARBA00049109"/>
    </source>
</evidence>
<dbReference type="Pfam" id="PF00975">
    <property type="entry name" value="Thioesterase"/>
    <property type="match status" value="1"/>
</dbReference>
<evidence type="ECO:0000256" key="5">
    <source>
        <dbReference type="ARBA" id="ARBA00012948"/>
    </source>
</evidence>
<evidence type="ECO:0000256" key="11">
    <source>
        <dbReference type="ARBA" id="ARBA00022679"/>
    </source>
</evidence>
<comment type="catalytic activity">
    <reaction evidence="58">
        <text>3-oxododecanoyl-[ACP] + NADPH + H(+) = (3R)-hydroxydodecanoyl-[ACP] + NADP(+)</text>
        <dbReference type="Rhea" id="RHEA:41872"/>
        <dbReference type="Rhea" id="RHEA-COMP:9641"/>
        <dbReference type="Rhea" id="RHEA-COMP:9642"/>
        <dbReference type="ChEBI" id="CHEBI:15378"/>
        <dbReference type="ChEBI" id="CHEBI:57783"/>
        <dbReference type="ChEBI" id="CHEBI:58349"/>
        <dbReference type="ChEBI" id="CHEBI:78469"/>
        <dbReference type="ChEBI" id="CHEBI:78470"/>
    </reaction>
    <physiologicalReaction direction="left-to-right" evidence="58">
        <dbReference type="Rhea" id="RHEA:41873"/>
    </physiologicalReaction>
</comment>
<dbReference type="EC" id="2.3.1.41" evidence="6"/>
<comment type="catalytic activity">
    <reaction evidence="39">
        <text>(2E)-butenoyl-[ACP] + NADPH + H(+) = butanoyl-[ACP] + NADP(+)</text>
        <dbReference type="Rhea" id="RHEA:41812"/>
        <dbReference type="Rhea" id="RHEA-COMP:9627"/>
        <dbReference type="Rhea" id="RHEA-COMP:9628"/>
        <dbReference type="ChEBI" id="CHEBI:15378"/>
        <dbReference type="ChEBI" id="CHEBI:57783"/>
        <dbReference type="ChEBI" id="CHEBI:58349"/>
        <dbReference type="ChEBI" id="CHEBI:78453"/>
        <dbReference type="ChEBI" id="CHEBI:78454"/>
    </reaction>
    <physiologicalReaction direction="left-to-right" evidence="39">
        <dbReference type="Rhea" id="RHEA:41813"/>
    </physiologicalReaction>
</comment>
<comment type="catalytic activity">
    <reaction evidence="50">
        <text>3-oxohexanoyl-[ACP] + NADPH + H(+) = (3R)-hydroxyhexanoyl-[ACP] + NADP(+)</text>
        <dbReference type="Rhea" id="RHEA:41824"/>
        <dbReference type="Rhea" id="RHEA-COMP:9629"/>
        <dbReference type="Rhea" id="RHEA-COMP:9630"/>
        <dbReference type="ChEBI" id="CHEBI:15378"/>
        <dbReference type="ChEBI" id="CHEBI:57783"/>
        <dbReference type="ChEBI" id="CHEBI:58349"/>
        <dbReference type="ChEBI" id="CHEBI:78456"/>
        <dbReference type="ChEBI" id="CHEBI:78457"/>
    </reaction>
    <physiologicalReaction direction="left-to-right" evidence="50">
        <dbReference type="Rhea" id="RHEA:41825"/>
    </physiologicalReaction>
</comment>
<dbReference type="SMART" id="SM00825">
    <property type="entry name" value="PKS_KS"/>
    <property type="match status" value="1"/>
</dbReference>
<comment type="catalytic activity">
    <reaction evidence="25">
        <text>(3R)-hydroxyhexanoyl-[ACP] = (2E)-hexenoyl-[ACP] + H2O</text>
        <dbReference type="Rhea" id="RHEA:41828"/>
        <dbReference type="Rhea" id="RHEA-COMP:9630"/>
        <dbReference type="Rhea" id="RHEA-COMP:9631"/>
        <dbReference type="ChEBI" id="CHEBI:15377"/>
        <dbReference type="ChEBI" id="CHEBI:78457"/>
        <dbReference type="ChEBI" id="CHEBI:78458"/>
    </reaction>
    <physiologicalReaction direction="left-to-right" evidence="25">
        <dbReference type="Rhea" id="RHEA:41829"/>
    </physiologicalReaction>
</comment>
<keyword evidence="10" id="KW-0597">Phosphoprotein</keyword>
<dbReference type="InterPro" id="IPR016039">
    <property type="entry name" value="Thiolase-like"/>
</dbReference>
<dbReference type="Gene3D" id="3.30.70.3290">
    <property type="match status" value="1"/>
</dbReference>
<evidence type="ECO:0000256" key="33">
    <source>
        <dbReference type="ARBA" id="ARBA00044883"/>
    </source>
</evidence>
<dbReference type="InterPro" id="IPR013149">
    <property type="entry name" value="ADH-like_C"/>
</dbReference>
<evidence type="ECO:0000256" key="30">
    <source>
        <dbReference type="ARBA" id="ARBA00023401"/>
    </source>
</evidence>
<evidence type="ECO:0000256" key="39">
    <source>
        <dbReference type="ARBA" id="ARBA00047500"/>
    </source>
</evidence>
<evidence type="ECO:0000256" key="49">
    <source>
        <dbReference type="ARBA" id="ARBA00048506"/>
    </source>
</evidence>
<reference evidence="65" key="1">
    <citation type="submission" date="2020-07" db="EMBL/GenBank/DDBJ databases">
        <title>Multicomponent nature underlies the extraordinary mechanical properties of spider dragline silk.</title>
        <authorList>
            <person name="Kono N."/>
            <person name="Nakamura H."/>
            <person name="Mori M."/>
            <person name="Yoshida Y."/>
            <person name="Ohtoshi R."/>
            <person name="Malay A.D."/>
            <person name="Moran D.A.P."/>
            <person name="Tomita M."/>
            <person name="Numata K."/>
            <person name="Arakawa K."/>
        </authorList>
    </citation>
    <scope>NUCLEOTIDE SEQUENCE</scope>
</reference>
<comment type="catalytic activity">
    <reaction evidence="37">
        <text>3-oxodecanoyl-[ACP] + NADPH + H(+) = (3R)-hydroxydecanoyl-[ACP] + NADP(+)</text>
        <dbReference type="Rhea" id="RHEA:41856"/>
        <dbReference type="Rhea" id="RHEA-COMP:9637"/>
        <dbReference type="Rhea" id="RHEA-COMP:9638"/>
        <dbReference type="ChEBI" id="CHEBI:15378"/>
        <dbReference type="ChEBI" id="CHEBI:57783"/>
        <dbReference type="ChEBI" id="CHEBI:58349"/>
        <dbReference type="ChEBI" id="CHEBI:78464"/>
        <dbReference type="ChEBI" id="CHEBI:78466"/>
    </reaction>
    <physiologicalReaction direction="left-to-right" evidence="37">
        <dbReference type="Rhea" id="RHEA:41857"/>
    </physiologicalReaction>
</comment>
<evidence type="ECO:0000313" key="65">
    <source>
        <dbReference type="EMBL" id="GFR03295.1"/>
    </source>
</evidence>
<evidence type="ECO:0000256" key="17">
    <source>
        <dbReference type="ARBA" id="ARBA00022990"/>
    </source>
</evidence>
<keyword evidence="13" id="KW-0378">Hydrolase</keyword>
<comment type="catalytic activity">
    <reaction evidence="47">
        <text>tetradecanoyl-[ACP] + H2O = tetradecanoate + holo-[ACP] + H(+)</text>
        <dbReference type="Rhea" id="RHEA:30123"/>
        <dbReference type="Rhea" id="RHEA-COMP:9648"/>
        <dbReference type="Rhea" id="RHEA-COMP:9685"/>
        <dbReference type="ChEBI" id="CHEBI:15377"/>
        <dbReference type="ChEBI" id="CHEBI:15378"/>
        <dbReference type="ChEBI" id="CHEBI:30807"/>
        <dbReference type="ChEBI" id="CHEBI:64479"/>
        <dbReference type="ChEBI" id="CHEBI:78477"/>
        <dbReference type="EC" id="3.1.2.14"/>
    </reaction>
    <physiologicalReaction direction="left-to-right" evidence="47">
        <dbReference type="Rhea" id="RHEA:30124"/>
    </physiologicalReaction>
</comment>
<evidence type="ECO:0000256" key="34">
    <source>
        <dbReference type="ARBA" id="ARBA00047300"/>
    </source>
</evidence>
<evidence type="ECO:0000256" key="27">
    <source>
        <dbReference type="ARBA" id="ARBA00023394"/>
    </source>
</evidence>
<evidence type="ECO:0000256" key="28">
    <source>
        <dbReference type="ARBA" id="ARBA00023398"/>
    </source>
</evidence>
<evidence type="ECO:0000256" key="3">
    <source>
        <dbReference type="ARBA" id="ARBA00012480"/>
    </source>
</evidence>
<comment type="catalytic activity">
    <reaction evidence="49">
        <text>a fatty acyl-[ACP] + malonyl-[ACP] + H(+) = a 3-oxoacyl-[ACP] + holo-[ACP] + CO2</text>
        <dbReference type="Rhea" id="RHEA:22836"/>
        <dbReference type="Rhea" id="RHEA-COMP:9623"/>
        <dbReference type="Rhea" id="RHEA-COMP:9685"/>
        <dbReference type="Rhea" id="RHEA-COMP:9916"/>
        <dbReference type="Rhea" id="RHEA-COMP:14125"/>
        <dbReference type="ChEBI" id="CHEBI:15378"/>
        <dbReference type="ChEBI" id="CHEBI:16526"/>
        <dbReference type="ChEBI" id="CHEBI:64479"/>
        <dbReference type="ChEBI" id="CHEBI:78449"/>
        <dbReference type="ChEBI" id="CHEBI:78776"/>
        <dbReference type="ChEBI" id="CHEBI:138651"/>
        <dbReference type="EC" id="2.3.1.41"/>
    </reaction>
    <physiologicalReaction direction="left-to-right" evidence="49">
        <dbReference type="Rhea" id="RHEA:22837"/>
    </physiologicalReaction>
</comment>
<evidence type="ECO:0000256" key="10">
    <source>
        <dbReference type="ARBA" id="ARBA00022553"/>
    </source>
</evidence>
<evidence type="ECO:0000256" key="55">
    <source>
        <dbReference type="ARBA" id="ARBA00049019"/>
    </source>
</evidence>
<dbReference type="Pfam" id="PF02801">
    <property type="entry name" value="Ketoacyl-synt_C"/>
    <property type="match status" value="1"/>
</dbReference>
<evidence type="ECO:0000256" key="1">
    <source>
        <dbReference type="ARBA" id="ARBA00005189"/>
    </source>
</evidence>
<dbReference type="SUPFAM" id="SSF51735">
    <property type="entry name" value="NAD(P)-binding Rossmann-fold domains"/>
    <property type="match status" value="2"/>
</dbReference>
<evidence type="ECO:0000256" key="12">
    <source>
        <dbReference type="ARBA" id="ARBA00022799"/>
    </source>
</evidence>
<comment type="catalytic activity">
    <reaction evidence="51">
        <text>a 2,3-saturated acyl-[ACP] + NADP(+) = a (2E)-enoyl-[ACP] + NADPH + H(+)</text>
        <dbReference type="Rhea" id="RHEA:22564"/>
        <dbReference type="Rhea" id="RHEA-COMP:9925"/>
        <dbReference type="Rhea" id="RHEA-COMP:9926"/>
        <dbReference type="ChEBI" id="CHEBI:15378"/>
        <dbReference type="ChEBI" id="CHEBI:57783"/>
        <dbReference type="ChEBI" id="CHEBI:58349"/>
        <dbReference type="ChEBI" id="CHEBI:78784"/>
        <dbReference type="ChEBI" id="CHEBI:78785"/>
        <dbReference type="EC" id="1.3.1.39"/>
    </reaction>
    <physiologicalReaction direction="right-to-left" evidence="51">
        <dbReference type="Rhea" id="RHEA:22566"/>
    </physiologicalReaction>
</comment>
<evidence type="ECO:0000256" key="42">
    <source>
        <dbReference type="ARBA" id="ARBA00047897"/>
    </source>
</evidence>
<dbReference type="InterPro" id="IPR049391">
    <property type="entry name" value="FAS_pseudo-KR"/>
</dbReference>